<sequence>MARRGFFTENEKKLLKLLVENPEIGPTEIAKAMGWKHSGTARWAVIKLKNKVKNLEEAEEYLKALGITPRDIEKL</sequence>
<comment type="caution">
    <text evidence="1">The sequence shown here is derived from an EMBL/GenBank/DDBJ whole genome shotgun (WGS) entry which is preliminary data.</text>
</comment>
<dbReference type="AlphaFoldDB" id="A0A133V3T5"/>
<dbReference type="InterPro" id="IPR036388">
    <property type="entry name" value="WH-like_DNA-bd_sf"/>
</dbReference>
<evidence type="ECO:0000313" key="1">
    <source>
        <dbReference type="EMBL" id="KXB01108.1"/>
    </source>
</evidence>
<dbReference type="Gene3D" id="1.10.10.10">
    <property type="entry name" value="Winged helix-like DNA-binding domain superfamily/Winged helix DNA-binding domain"/>
    <property type="match status" value="1"/>
</dbReference>
<keyword evidence="2" id="KW-1185">Reference proteome</keyword>
<name>A0A133V3T5_9EURY</name>
<protein>
    <submittedName>
        <fullName evidence="1">Uncharacterized protein</fullName>
    </submittedName>
</protein>
<dbReference type="EMBL" id="LHXX01000065">
    <property type="protein sequence ID" value="KXB01108.1"/>
    <property type="molecule type" value="Genomic_DNA"/>
</dbReference>
<accession>A0A133V3T5</accession>
<proteinExistence type="predicted"/>
<dbReference type="Proteomes" id="UP000070400">
    <property type="component" value="Unassembled WGS sequence"/>
</dbReference>
<organism evidence="1 2">
    <name type="scientific">candidate division MSBL1 archaeon SCGC-AAA261D19</name>
    <dbReference type="NCBI Taxonomy" id="1698273"/>
    <lineage>
        <taxon>Archaea</taxon>
        <taxon>Methanobacteriati</taxon>
        <taxon>Methanobacteriota</taxon>
        <taxon>candidate division MSBL1</taxon>
    </lineage>
</organism>
<reference evidence="1 2" key="1">
    <citation type="journal article" date="2016" name="Sci. Rep.">
        <title>Metabolic traits of an uncultured archaeal lineage -MSBL1- from brine pools of the Red Sea.</title>
        <authorList>
            <person name="Mwirichia R."/>
            <person name="Alam I."/>
            <person name="Rashid M."/>
            <person name="Vinu M."/>
            <person name="Ba-Alawi W."/>
            <person name="Anthony Kamau A."/>
            <person name="Kamanda Ngugi D."/>
            <person name="Goker M."/>
            <person name="Klenk H.P."/>
            <person name="Bajic V."/>
            <person name="Stingl U."/>
        </authorList>
    </citation>
    <scope>NUCLEOTIDE SEQUENCE [LARGE SCALE GENOMIC DNA]</scope>
    <source>
        <strain evidence="1">SCGC-AAA261D19</strain>
    </source>
</reference>
<gene>
    <name evidence="1" type="ORF">AKJ43_03665</name>
</gene>
<evidence type="ECO:0000313" key="2">
    <source>
        <dbReference type="Proteomes" id="UP000070400"/>
    </source>
</evidence>